<dbReference type="RefSeq" id="WP_354698756.1">
    <property type="nucleotide sequence ID" value="NZ_CP114014.1"/>
</dbReference>
<dbReference type="AlphaFoldDB" id="A0AAU7B104"/>
<protein>
    <submittedName>
        <fullName evidence="2">Acyl carrier protein</fullName>
    </submittedName>
</protein>
<name>A0AAU7B104_9ACTN</name>
<reference evidence="2" key="1">
    <citation type="submission" date="2022-12" db="EMBL/GenBank/DDBJ databases">
        <title>Paraconexibacter alkalitolerans sp. nov. and Baekduia alba sp. nov., isolated from soil and emended description of the genera Paraconexibacter (Chun et al., 2020) and Baekduia (An et al., 2020).</title>
        <authorList>
            <person name="Vieira S."/>
            <person name="Huber K.J."/>
            <person name="Geppert A."/>
            <person name="Wolf J."/>
            <person name="Neumann-Schaal M."/>
            <person name="Muesken M."/>
            <person name="Overmann J."/>
        </authorList>
    </citation>
    <scope>NUCLEOTIDE SEQUENCE</scope>
    <source>
        <strain evidence="2">AEG42_29</strain>
    </source>
</reference>
<gene>
    <name evidence="2" type="primary">acpP_2</name>
    <name evidence="2" type="ORF">DSM112329_04448</name>
</gene>
<evidence type="ECO:0000313" key="2">
    <source>
        <dbReference type="EMBL" id="XAY07563.1"/>
    </source>
</evidence>
<accession>A0AAU7B104</accession>
<proteinExistence type="predicted"/>
<dbReference type="InterPro" id="IPR009081">
    <property type="entry name" value="PP-bd_ACP"/>
</dbReference>
<dbReference type="InterPro" id="IPR036736">
    <property type="entry name" value="ACP-like_sf"/>
</dbReference>
<dbReference type="SUPFAM" id="SSF47336">
    <property type="entry name" value="ACP-like"/>
    <property type="match status" value="1"/>
</dbReference>
<dbReference type="KEGG" id="parq:DSM112329_04448"/>
<dbReference type="Gene3D" id="1.10.1200.10">
    <property type="entry name" value="ACP-like"/>
    <property type="match status" value="1"/>
</dbReference>
<sequence>MPSTITTEAVEKTVVDALISFGAEPSEVAPATELTTLDIDSLDLAELSQIVDDEYGVSMKSSDVSKIKTVGDIVALIVSKG</sequence>
<evidence type="ECO:0000259" key="1">
    <source>
        <dbReference type="PROSITE" id="PS50075"/>
    </source>
</evidence>
<organism evidence="2">
    <name type="scientific">Paraconexibacter sp. AEG42_29</name>
    <dbReference type="NCBI Taxonomy" id="2997339"/>
    <lineage>
        <taxon>Bacteria</taxon>
        <taxon>Bacillati</taxon>
        <taxon>Actinomycetota</taxon>
        <taxon>Thermoleophilia</taxon>
        <taxon>Solirubrobacterales</taxon>
        <taxon>Paraconexibacteraceae</taxon>
        <taxon>Paraconexibacter</taxon>
    </lineage>
</organism>
<dbReference type="Pfam" id="PF00550">
    <property type="entry name" value="PP-binding"/>
    <property type="match status" value="1"/>
</dbReference>
<feature type="domain" description="Carrier" evidence="1">
    <location>
        <begin position="5"/>
        <end position="81"/>
    </location>
</feature>
<dbReference type="EMBL" id="CP114014">
    <property type="protein sequence ID" value="XAY07563.1"/>
    <property type="molecule type" value="Genomic_DNA"/>
</dbReference>
<dbReference type="PROSITE" id="PS50075">
    <property type="entry name" value="CARRIER"/>
    <property type="match status" value="1"/>
</dbReference>